<comment type="caution">
    <text evidence="1">The sequence shown here is derived from an EMBL/GenBank/DDBJ whole genome shotgun (WGS) entry which is preliminary data.</text>
</comment>
<dbReference type="InterPro" id="IPR050525">
    <property type="entry name" value="ECM_Assembly_Org"/>
</dbReference>
<evidence type="ECO:0000313" key="1">
    <source>
        <dbReference type="EMBL" id="CAH1791313.1"/>
    </source>
</evidence>
<dbReference type="SUPFAM" id="SSF53300">
    <property type="entry name" value="vWA-like"/>
    <property type="match status" value="1"/>
</dbReference>
<accession>A0A8J1U3R0</accession>
<dbReference type="EMBL" id="CAIIXF020000008">
    <property type="protein sequence ID" value="CAH1791313.1"/>
    <property type="molecule type" value="Genomic_DNA"/>
</dbReference>
<reference evidence="1" key="1">
    <citation type="submission" date="2022-03" db="EMBL/GenBank/DDBJ databases">
        <authorList>
            <person name="Martin C."/>
        </authorList>
    </citation>
    <scope>NUCLEOTIDE SEQUENCE</scope>
</reference>
<evidence type="ECO:0000313" key="2">
    <source>
        <dbReference type="Proteomes" id="UP000749559"/>
    </source>
</evidence>
<proteinExistence type="predicted"/>
<dbReference type="PANTHER" id="PTHR24020">
    <property type="entry name" value="COLLAGEN ALPHA"/>
    <property type="match status" value="1"/>
</dbReference>
<protein>
    <submittedName>
        <fullName evidence="1">Uncharacterized protein</fullName>
    </submittedName>
</protein>
<dbReference type="SMART" id="SM00327">
    <property type="entry name" value="VWA"/>
    <property type="match status" value="1"/>
</dbReference>
<dbReference type="Gene3D" id="3.40.50.410">
    <property type="entry name" value="von Willebrand factor, type A domain"/>
    <property type="match status" value="1"/>
</dbReference>
<name>A0A8J1U3R0_OWEFU</name>
<dbReference type="Proteomes" id="UP000749559">
    <property type="component" value="Unassembled WGS sequence"/>
</dbReference>
<dbReference type="PROSITE" id="PS50234">
    <property type="entry name" value="VWFA"/>
    <property type="match status" value="1"/>
</dbReference>
<gene>
    <name evidence="1" type="ORF">OFUS_LOCUS16404</name>
</gene>
<dbReference type="InterPro" id="IPR002035">
    <property type="entry name" value="VWF_A"/>
</dbReference>
<dbReference type="AlphaFoldDB" id="A0A8J1U3R0"/>
<dbReference type="Pfam" id="PF00092">
    <property type="entry name" value="VWA"/>
    <property type="match status" value="1"/>
</dbReference>
<keyword evidence="2" id="KW-1185">Reference proteome</keyword>
<dbReference type="InterPro" id="IPR036465">
    <property type="entry name" value="vWFA_dom_sf"/>
</dbReference>
<sequence>MKSNNTFLPIIFTILVIFYASITEVKGQACGADMVMVVDISCSITPPNKTIMHNFLIEFISVLNIGSGDDELQLGMVLFDKFVYNPFFLNTFSDKNQIIEEVRNMDIHQDNKKRARCGTRTDLALRETLEVQLTEENGLRSNKPSVFPLVLIITDGATHPPEKAPNTIRNAIKLKKESGSSVFVLSLPNRNNIDGTIEFTALASKPTERFLITVSSFDAIVFEIPPLLTEMCIPPIVDTPLPPPEPTTTEEPITIVAASPEDETTTTPPPTTTIQFSGEFCEDPANKKLHRKCGIWMSACPPSRRECCGCPYMFKRKGKSKKKGGLAFPMEATKFDKTCLCMKCIRQSAYCLPDDFKHLALGPKKKFRGFGKSGKNRNRDNEE</sequence>
<organism evidence="1 2">
    <name type="scientific">Owenia fusiformis</name>
    <name type="common">Polychaete worm</name>
    <dbReference type="NCBI Taxonomy" id="6347"/>
    <lineage>
        <taxon>Eukaryota</taxon>
        <taxon>Metazoa</taxon>
        <taxon>Spiralia</taxon>
        <taxon>Lophotrochozoa</taxon>
        <taxon>Annelida</taxon>
        <taxon>Polychaeta</taxon>
        <taxon>Sedentaria</taxon>
        <taxon>Canalipalpata</taxon>
        <taxon>Sabellida</taxon>
        <taxon>Oweniida</taxon>
        <taxon>Oweniidae</taxon>
        <taxon>Owenia</taxon>
    </lineage>
</organism>